<name>A0A7W7LHR2_STRNE</name>
<evidence type="ECO:0000313" key="1">
    <source>
        <dbReference type="EMBL" id="MBB4890412.1"/>
    </source>
</evidence>
<comment type="caution">
    <text evidence="1">The sequence shown here is derived from an EMBL/GenBank/DDBJ whole genome shotgun (WGS) entry which is preliminary data.</text>
</comment>
<dbReference type="RefSeq" id="WP_184739593.1">
    <property type="nucleotide sequence ID" value="NZ_BMRW01000017.1"/>
</dbReference>
<dbReference type="AlphaFoldDB" id="A0A7W7LHR2"/>
<evidence type="ECO:0000313" key="2">
    <source>
        <dbReference type="Proteomes" id="UP000556436"/>
    </source>
</evidence>
<dbReference type="EMBL" id="JACHJG010000019">
    <property type="protein sequence ID" value="MBB4890412.1"/>
    <property type="molecule type" value="Genomic_DNA"/>
</dbReference>
<protein>
    <submittedName>
        <fullName evidence="1">Uncharacterized protein</fullName>
    </submittedName>
</protein>
<reference evidence="1 2" key="1">
    <citation type="submission" date="2020-08" db="EMBL/GenBank/DDBJ databases">
        <title>Genomic Encyclopedia of Type Strains, Phase III (KMG-III): the genomes of soil and plant-associated and newly described type strains.</title>
        <authorList>
            <person name="Whitman W."/>
        </authorList>
    </citation>
    <scope>NUCLEOTIDE SEQUENCE [LARGE SCALE GENOMIC DNA]</scope>
    <source>
        <strain evidence="1 2">CECT 3265</strain>
    </source>
</reference>
<organism evidence="1 2">
    <name type="scientific">Streptomyces netropsis</name>
    <name type="common">Streptoverticillium netropsis</name>
    <dbReference type="NCBI Taxonomy" id="55404"/>
    <lineage>
        <taxon>Bacteria</taxon>
        <taxon>Bacillati</taxon>
        <taxon>Actinomycetota</taxon>
        <taxon>Actinomycetes</taxon>
        <taxon>Kitasatosporales</taxon>
        <taxon>Streptomycetaceae</taxon>
        <taxon>Streptomyces</taxon>
    </lineage>
</organism>
<dbReference type="Proteomes" id="UP000556436">
    <property type="component" value="Unassembled WGS sequence"/>
</dbReference>
<accession>A0A7W7LHR2</accession>
<keyword evidence="2" id="KW-1185">Reference proteome</keyword>
<gene>
    <name evidence="1" type="ORF">FHS38_006497</name>
</gene>
<sequence>MKGQSRWIKAPSSRAHAGDGLAECTREFTSFGVAKKGEPTKVNGTPAIPLVVTDEADKGGSYTFYVATGSKPYILKAVYKSPELHSTTSFSAFDKPLDVRPPAKADVLDAGDIGR</sequence>
<proteinExistence type="predicted"/>